<name>A0AAV6JTQ7_9ERIC</name>
<dbReference type="GO" id="GO:0005737">
    <property type="term" value="C:cytoplasm"/>
    <property type="evidence" value="ECO:0007669"/>
    <property type="project" value="UniProtKB-ARBA"/>
</dbReference>
<dbReference type="PANTHER" id="PTHR13318">
    <property type="entry name" value="PARTNER OF PAIRED, ISOFORM B-RELATED"/>
    <property type="match status" value="1"/>
</dbReference>
<feature type="domain" description="F-box" evidence="2">
    <location>
        <begin position="150"/>
        <end position="186"/>
    </location>
</feature>
<dbReference type="SMART" id="SM00367">
    <property type="entry name" value="LRR_CC"/>
    <property type="match status" value="8"/>
</dbReference>
<proteinExistence type="predicted"/>
<dbReference type="Gene3D" id="3.80.10.10">
    <property type="entry name" value="Ribonuclease Inhibitor"/>
    <property type="match status" value="1"/>
</dbReference>
<dbReference type="Gene3D" id="1.20.1280.50">
    <property type="match status" value="1"/>
</dbReference>
<organism evidence="3 4">
    <name type="scientific">Rhododendron griersonianum</name>
    <dbReference type="NCBI Taxonomy" id="479676"/>
    <lineage>
        <taxon>Eukaryota</taxon>
        <taxon>Viridiplantae</taxon>
        <taxon>Streptophyta</taxon>
        <taxon>Embryophyta</taxon>
        <taxon>Tracheophyta</taxon>
        <taxon>Spermatophyta</taxon>
        <taxon>Magnoliopsida</taxon>
        <taxon>eudicotyledons</taxon>
        <taxon>Gunneridae</taxon>
        <taxon>Pentapetalae</taxon>
        <taxon>asterids</taxon>
        <taxon>Ericales</taxon>
        <taxon>Ericaceae</taxon>
        <taxon>Ericoideae</taxon>
        <taxon>Rhodoreae</taxon>
        <taxon>Rhododendron</taxon>
    </lineage>
</organism>
<reference evidence="3 4" key="1">
    <citation type="submission" date="2020-08" db="EMBL/GenBank/DDBJ databases">
        <title>Plant Genome Project.</title>
        <authorList>
            <person name="Zhang R.-G."/>
        </authorList>
    </citation>
    <scope>NUCLEOTIDE SEQUENCE [LARGE SCALE GENOMIC DNA]</scope>
    <source>
        <strain evidence="3">WSP0</strain>
        <tissue evidence="3">Leaf</tissue>
    </source>
</reference>
<dbReference type="InterPro" id="IPR006553">
    <property type="entry name" value="Leu-rich_rpt_Cys-con_subtyp"/>
</dbReference>
<dbReference type="SUPFAM" id="SSF52047">
    <property type="entry name" value="RNI-like"/>
    <property type="match status" value="1"/>
</dbReference>
<protein>
    <recommendedName>
        <fullName evidence="2">F-box domain-containing protein</fullName>
    </recommendedName>
</protein>
<keyword evidence="4" id="KW-1185">Reference proteome</keyword>
<feature type="compositionally biased region" description="Polar residues" evidence="1">
    <location>
        <begin position="77"/>
        <end position="86"/>
    </location>
</feature>
<dbReference type="PANTHER" id="PTHR13318:SF92">
    <property type="entry name" value="F-BOX_LRR-REPEAT PROTEIN 8-RELATED"/>
    <property type="match status" value="1"/>
</dbReference>
<dbReference type="Pfam" id="PF00646">
    <property type="entry name" value="F-box"/>
    <property type="match status" value="1"/>
</dbReference>
<gene>
    <name evidence="3" type="ORF">RHGRI_016297</name>
</gene>
<feature type="region of interest" description="Disordered" evidence="1">
    <location>
        <begin position="559"/>
        <end position="598"/>
    </location>
</feature>
<dbReference type="GO" id="GO:0031146">
    <property type="term" value="P:SCF-dependent proteasomal ubiquitin-dependent protein catabolic process"/>
    <property type="evidence" value="ECO:0007669"/>
    <property type="project" value="TreeGrafter"/>
</dbReference>
<dbReference type="SUPFAM" id="SSF81383">
    <property type="entry name" value="F-box domain"/>
    <property type="match status" value="1"/>
</dbReference>
<dbReference type="AlphaFoldDB" id="A0AAV6JTQ7"/>
<dbReference type="FunFam" id="1.20.1280.50:FF:000005">
    <property type="entry name" value="F-box/LRR-repeat protein 3 isoform X1"/>
    <property type="match status" value="1"/>
</dbReference>
<dbReference type="GO" id="GO:0019005">
    <property type="term" value="C:SCF ubiquitin ligase complex"/>
    <property type="evidence" value="ECO:0007669"/>
    <property type="project" value="TreeGrafter"/>
</dbReference>
<dbReference type="Proteomes" id="UP000823749">
    <property type="component" value="Chromosome 6"/>
</dbReference>
<dbReference type="InterPro" id="IPR036047">
    <property type="entry name" value="F-box-like_dom_sf"/>
</dbReference>
<dbReference type="InterPro" id="IPR001810">
    <property type="entry name" value="F-box_dom"/>
</dbReference>
<comment type="caution">
    <text evidence="3">The sequence shown here is derived from an EMBL/GenBank/DDBJ whole genome shotgun (WGS) entry which is preliminary data.</text>
</comment>
<dbReference type="InterPro" id="IPR032675">
    <property type="entry name" value="LRR_dom_sf"/>
</dbReference>
<sequence length="641" mass="69728">MKKAKEDRLRLGKELQKDQSGEAKEVKIRLGTDVQDDQSEEAEDKLRLGKDVQDEEVEEERNNNIGTFLTTEHRNLRGQSEVSPVTRSPPWMGQAPSTPAAAPVHPSKSKLKPTVLISPPPPMHDDQANSPPPPPPPHDLITDRVVSSDDDHISTLPDECLACVFQSLSSGDRKRCSLVCRRWLRVEGQSRHRLSLHARSDLLSAVPYLFARFDAVTKLALKCDRKSKSIGDEGLVLISRHCRNLTRLKLRACRELTDAGLAVFARNCKGLKKLSCGSCTFGAKGMNAVLDNCSSLEELSVKRLHGLTDGEPAAEPIRPGVTATSLKTICLKELYNGQCFGPLIIGSKNLRTLKIFRCSGDWDTLLELITSRVTGMVEIHLERLQVSDTGVTAISNCMYLEILNLVKTPECTNLGLKAVAENCKLLRKIHIDGWKTNRIGDDGLIAVAKHCQNLQELVLIGINPTRLSLELIAANCQNLERLALCGSETVGDVEISCIAAKCITLKKLCIKSCPVSNHGMEALARGCPNLVKVKVKKCRGVTCEGADWLRTSRGSLAVNLDTGENDHQDASASDSNAHENGLEMPPPPVAAQGGGGGANAALSGAGRSMSFKARLGLTAGRNLVVCTFRRWSSFTSSSRHN</sequence>
<evidence type="ECO:0000313" key="3">
    <source>
        <dbReference type="EMBL" id="KAG5543515.1"/>
    </source>
</evidence>
<evidence type="ECO:0000256" key="1">
    <source>
        <dbReference type="SAM" id="MobiDB-lite"/>
    </source>
</evidence>
<dbReference type="FunFam" id="3.80.10.10:FF:000449">
    <property type="entry name" value="F-box protein SKIP2"/>
    <property type="match status" value="1"/>
</dbReference>
<feature type="compositionally biased region" description="Basic and acidic residues" evidence="1">
    <location>
        <begin position="1"/>
        <end position="30"/>
    </location>
</feature>
<accession>A0AAV6JTQ7</accession>
<dbReference type="EMBL" id="JACTNZ010000006">
    <property type="protein sequence ID" value="KAG5543515.1"/>
    <property type="molecule type" value="Genomic_DNA"/>
</dbReference>
<dbReference type="PROSITE" id="PS50181">
    <property type="entry name" value="FBOX"/>
    <property type="match status" value="1"/>
</dbReference>
<feature type="region of interest" description="Disordered" evidence="1">
    <location>
        <begin position="1"/>
        <end position="139"/>
    </location>
</feature>
<feature type="compositionally biased region" description="Acidic residues" evidence="1">
    <location>
        <begin position="34"/>
        <end position="43"/>
    </location>
</feature>
<dbReference type="CDD" id="cd22159">
    <property type="entry name" value="F-box_AtTIR1-like"/>
    <property type="match status" value="1"/>
</dbReference>
<evidence type="ECO:0000313" key="4">
    <source>
        <dbReference type="Proteomes" id="UP000823749"/>
    </source>
</evidence>
<evidence type="ECO:0000259" key="2">
    <source>
        <dbReference type="PROSITE" id="PS50181"/>
    </source>
</evidence>